<dbReference type="PANTHER" id="PTHR47649">
    <property type="entry name" value="RIBONUCLEASE D"/>
    <property type="match status" value="1"/>
</dbReference>
<reference evidence="2 3" key="1">
    <citation type="journal article" date="2018" name="Genome Announc.">
        <title>Genome Sequence of Geothermobacter sp. HR-1 Iron Reducer from the Loihi Seamount.</title>
        <authorList>
            <person name="Smith H."/>
            <person name="Abuyen K."/>
            <person name="Tremblay J."/>
            <person name="Savalia P."/>
            <person name="Perez-Rodriguez I."/>
            <person name="Emerson D."/>
            <person name="Tully B."/>
            <person name="Amend J."/>
        </authorList>
    </citation>
    <scope>NUCLEOTIDE SEQUENCE [LARGE SCALE GENOMIC DNA]</scope>
    <source>
        <strain evidence="2 3">HR-1</strain>
    </source>
</reference>
<dbReference type="SMART" id="SM00341">
    <property type="entry name" value="HRDC"/>
    <property type="match status" value="2"/>
</dbReference>
<dbReference type="Gene3D" id="1.10.150.80">
    <property type="entry name" value="HRDC domain"/>
    <property type="match status" value="2"/>
</dbReference>
<dbReference type="OrthoDB" id="144122at2"/>
<dbReference type="EMBL" id="PPFX01000010">
    <property type="protein sequence ID" value="PNU20657.1"/>
    <property type="molecule type" value="Genomic_DNA"/>
</dbReference>
<sequence length="375" mass="42766">MNKTPIIEDASELAEFARFLADQPVIAVDLEADSMHHFTEQVCLLQFTAAGRTMLLDPLALPDLEPLRAIFANPRQRKLFHAADYDLRCLRRDFDLRIDGLFDSMVAAQFCGEKKIGLADLLGKYFDLRIDKKYQRADWTIRPLPGEMIAYAAGDTADLERLAGVLEQRLEELGRTGWHAEECALLQEVAFEENGGPLFLRFKGAGRLDRRQLAILEQLLQWRIRRARKRDVPPFKIIGNKPLLAVATAAPQTARALGRLEGMFPRLVERFGRELLECVSAGLAIPEKELPGFPRGARRLRDPEADKRFERLKQWRRQQAERLQLDPGVMINNALLEAIAYQPPGSLDDFARFEGMRNWQRQEFGAQILQVLDHG</sequence>
<comment type="caution">
    <text evidence="2">The sequence shown here is derived from an EMBL/GenBank/DDBJ whole genome shotgun (WGS) entry which is preliminary data.</text>
</comment>
<dbReference type="Pfam" id="PF01612">
    <property type="entry name" value="DNA_pol_A_exo1"/>
    <property type="match status" value="1"/>
</dbReference>
<evidence type="ECO:0000313" key="2">
    <source>
        <dbReference type="EMBL" id="PNU20657.1"/>
    </source>
</evidence>
<evidence type="ECO:0000313" key="3">
    <source>
        <dbReference type="Proteomes" id="UP000236340"/>
    </source>
</evidence>
<dbReference type="InterPro" id="IPR044876">
    <property type="entry name" value="HRDC_dom_sf"/>
</dbReference>
<dbReference type="GO" id="GO:0003676">
    <property type="term" value="F:nucleic acid binding"/>
    <property type="evidence" value="ECO:0007669"/>
    <property type="project" value="InterPro"/>
</dbReference>
<dbReference type="RefSeq" id="WP_103114926.1">
    <property type="nucleotide sequence ID" value="NZ_PPFX01000010.1"/>
</dbReference>
<gene>
    <name evidence="2" type="ORF">C2E25_06350</name>
</gene>
<dbReference type="SUPFAM" id="SSF53098">
    <property type="entry name" value="Ribonuclease H-like"/>
    <property type="match status" value="1"/>
</dbReference>
<proteinExistence type="predicted"/>
<dbReference type="Pfam" id="PF00570">
    <property type="entry name" value="HRDC"/>
    <property type="match status" value="2"/>
</dbReference>
<dbReference type="GO" id="GO:0006139">
    <property type="term" value="P:nucleobase-containing compound metabolic process"/>
    <property type="evidence" value="ECO:0007669"/>
    <property type="project" value="InterPro"/>
</dbReference>
<protein>
    <submittedName>
        <fullName evidence="2">Ribonuclease D</fullName>
    </submittedName>
</protein>
<dbReference type="Proteomes" id="UP000236340">
    <property type="component" value="Unassembled WGS sequence"/>
</dbReference>
<organism evidence="2 3">
    <name type="scientific">Geothermobacter hydrogeniphilus</name>
    <dbReference type="NCBI Taxonomy" id="1969733"/>
    <lineage>
        <taxon>Bacteria</taxon>
        <taxon>Pseudomonadati</taxon>
        <taxon>Thermodesulfobacteriota</taxon>
        <taxon>Desulfuromonadia</taxon>
        <taxon>Desulfuromonadales</taxon>
        <taxon>Geothermobacteraceae</taxon>
        <taxon>Geothermobacter</taxon>
    </lineage>
</organism>
<feature type="domain" description="HRDC" evidence="1">
    <location>
        <begin position="302"/>
        <end position="375"/>
    </location>
</feature>
<dbReference type="InterPro" id="IPR036397">
    <property type="entry name" value="RNaseH_sf"/>
</dbReference>
<dbReference type="GO" id="GO:0008408">
    <property type="term" value="F:3'-5' exonuclease activity"/>
    <property type="evidence" value="ECO:0007669"/>
    <property type="project" value="InterPro"/>
</dbReference>
<dbReference type="CDD" id="cd06142">
    <property type="entry name" value="RNaseD_exo"/>
    <property type="match status" value="1"/>
</dbReference>
<dbReference type="InterPro" id="IPR002562">
    <property type="entry name" value="3'-5'_exonuclease_dom"/>
</dbReference>
<dbReference type="InterPro" id="IPR051086">
    <property type="entry name" value="RNase_D-like"/>
</dbReference>
<dbReference type="PROSITE" id="PS50967">
    <property type="entry name" value="HRDC"/>
    <property type="match status" value="2"/>
</dbReference>
<dbReference type="AlphaFoldDB" id="A0A2K2HBL7"/>
<dbReference type="GO" id="GO:0000166">
    <property type="term" value="F:nucleotide binding"/>
    <property type="evidence" value="ECO:0007669"/>
    <property type="project" value="InterPro"/>
</dbReference>
<dbReference type="PANTHER" id="PTHR47649:SF1">
    <property type="entry name" value="RIBONUCLEASE D"/>
    <property type="match status" value="1"/>
</dbReference>
<dbReference type="InterPro" id="IPR002121">
    <property type="entry name" value="HRDC_dom"/>
</dbReference>
<dbReference type="SUPFAM" id="SSF47819">
    <property type="entry name" value="HRDC-like"/>
    <property type="match status" value="2"/>
</dbReference>
<name>A0A2K2HBL7_9BACT</name>
<dbReference type="InterPro" id="IPR012337">
    <property type="entry name" value="RNaseH-like_sf"/>
</dbReference>
<dbReference type="InterPro" id="IPR010997">
    <property type="entry name" value="HRDC-like_sf"/>
</dbReference>
<dbReference type="SMART" id="SM00474">
    <property type="entry name" value="35EXOc"/>
    <property type="match status" value="1"/>
</dbReference>
<feature type="domain" description="HRDC" evidence="1">
    <location>
        <begin position="209"/>
        <end position="289"/>
    </location>
</feature>
<dbReference type="Gene3D" id="3.30.420.10">
    <property type="entry name" value="Ribonuclease H-like superfamily/Ribonuclease H"/>
    <property type="match status" value="1"/>
</dbReference>
<evidence type="ECO:0000259" key="1">
    <source>
        <dbReference type="PROSITE" id="PS50967"/>
    </source>
</evidence>
<accession>A0A2K2HBL7</accession>